<dbReference type="Proteomes" id="UP001172155">
    <property type="component" value="Unassembled WGS sequence"/>
</dbReference>
<feature type="region of interest" description="Disordered" evidence="1">
    <location>
        <begin position="47"/>
        <end position="68"/>
    </location>
</feature>
<name>A0AA40F4V2_9PEZI</name>
<gene>
    <name evidence="2" type="ORF">B0T18DRAFT_443792</name>
</gene>
<protein>
    <submittedName>
        <fullName evidence="2">Uncharacterized protein</fullName>
    </submittedName>
</protein>
<comment type="caution">
    <text evidence="2">The sequence shown here is derived from an EMBL/GenBank/DDBJ whole genome shotgun (WGS) entry which is preliminary data.</text>
</comment>
<reference evidence="2" key="1">
    <citation type="submission" date="2023-06" db="EMBL/GenBank/DDBJ databases">
        <title>Genome-scale phylogeny and comparative genomics of the fungal order Sordariales.</title>
        <authorList>
            <consortium name="Lawrence Berkeley National Laboratory"/>
            <person name="Hensen N."/>
            <person name="Bonometti L."/>
            <person name="Westerberg I."/>
            <person name="Brannstrom I.O."/>
            <person name="Guillou S."/>
            <person name="Cros-Aarteil S."/>
            <person name="Calhoun S."/>
            <person name="Haridas S."/>
            <person name="Kuo A."/>
            <person name="Mondo S."/>
            <person name="Pangilinan J."/>
            <person name="Riley R."/>
            <person name="LaButti K."/>
            <person name="Andreopoulos B."/>
            <person name="Lipzen A."/>
            <person name="Chen C."/>
            <person name="Yanf M."/>
            <person name="Daum C."/>
            <person name="Ng V."/>
            <person name="Clum A."/>
            <person name="Steindorff A."/>
            <person name="Ohm R."/>
            <person name="Martin F."/>
            <person name="Silar P."/>
            <person name="Natvig D."/>
            <person name="Lalanne C."/>
            <person name="Gautier V."/>
            <person name="Ament-velasquez S.L."/>
            <person name="Kruys A."/>
            <person name="Hutchinson M.I."/>
            <person name="Powell A.J."/>
            <person name="Barry K."/>
            <person name="Miller A.N."/>
            <person name="Grigoriev I.V."/>
            <person name="Debuchy R."/>
            <person name="Gladieux P."/>
            <person name="Thoren M.H."/>
            <person name="Johannesson H."/>
        </authorList>
    </citation>
    <scope>NUCLEOTIDE SEQUENCE</scope>
    <source>
        <strain evidence="2">SMH3187-1</strain>
    </source>
</reference>
<sequence>MRTRVVRYVRSLAKPPWQGRCITMSWAPEPGTGRTVRPGVRAAWNNRGAGSTDFKAPASPTSRRAMRSNCFPTSVDEDLGAISKRDAARNVSAIRTAPRRVLPPSSARIWPSPGLPAPGRLSYAAASDELPASPSPAAAEGGKEPRLSLHLRRRHVLLLAVRRNVRVLPRVPGLLLLRLRTYRSRRHSRVGW</sequence>
<accession>A0AA40F4V2</accession>
<evidence type="ECO:0000313" key="2">
    <source>
        <dbReference type="EMBL" id="KAK0751242.1"/>
    </source>
</evidence>
<proteinExistence type="predicted"/>
<evidence type="ECO:0000256" key="1">
    <source>
        <dbReference type="SAM" id="MobiDB-lite"/>
    </source>
</evidence>
<keyword evidence="3" id="KW-1185">Reference proteome</keyword>
<organism evidence="2 3">
    <name type="scientific">Schizothecium vesticola</name>
    <dbReference type="NCBI Taxonomy" id="314040"/>
    <lineage>
        <taxon>Eukaryota</taxon>
        <taxon>Fungi</taxon>
        <taxon>Dikarya</taxon>
        <taxon>Ascomycota</taxon>
        <taxon>Pezizomycotina</taxon>
        <taxon>Sordariomycetes</taxon>
        <taxon>Sordariomycetidae</taxon>
        <taxon>Sordariales</taxon>
        <taxon>Schizotheciaceae</taxon>
        <taxon>Schizothecium</taxon>
    </lineage>
</organism>
<dbReference type="AlphaFoldDB" id="A0AA40F4V2"/>
<evidence type="ECO:0000313" key="3">
    <source>
        <dbReference type="Proteomes" id="UP001172155"/>
    </source>
</evidence>
<dbReference type="EMBL" id="JAUKUD010000002">
    <property type="protein sequence ID" value="KAK0751242.1"/>
    <property type="molecule type" value="Genomic_DNA"/>
</dbReference>